<organism evidence="2 3">
    <name type="scientific">Leptotrombidium deliense</name>
    <dbReference type="NCBI Taxonomy" id="299467"/>
    <lineage>
        <taxon>Eukaryota</taxon>
        <taxon>Metazoa</taxon>
        <taxon>Ecdysozoa</taxon>
        <taxon>Arthropoda</taxon>
        <taxon>Chelicerata</taxon>
        <taxon>Arachnida</taxon>
        <taxon>Acari</taxon>
        <taxon>Acariformes</taxon>
        <taxon>Trombidiformes</taxon>
        <taxon>Prostigmata</taxon>
        <taxon>Anystina</taxon>
        <taxon>Parasitengona</taxon>
        <taxon>Trombiculoidea</taxon>
        <taxon>Trombiculidae</taxon>
        <taxon>Leptotrombidium</taxon>
    </lineage>
</organism>
<dbReference type="OrthoDB" id="10058710at2759"/>
<feature type="coiled-coil region" evidence="1">
    <location>
        <begin position="95"/>
        <end position="122"/>
    </location>
</feature>
<comment type="caution">
    <text evidence="2">The sequence shown here is derived from an EMBL/GenBank/DDBJ whole genome shotgun (WGS) entry which is preliminary data.</text>
</comment>
<feature type="non-terminal residue" evidence="2">
    <location>
        <position position="1"/>
    </location>
</feature>
<dbReference type="VEuPathDB" id="VectorBase:LDEU014511"/>
<dbReference type="EMBL" id="NCKV01061116">
    <property type="protein sequence ID" value="RWS00039.1"/>
    <property type="molecule type" value="Genomic_DNA"/>
</dbReference>
<reference evidence="2 3" key="1">
    <citation type="journal article" date="2018" name="Gigascience">
        <title>Genomes of trombidid mites reveal novel predicted allergens and laterally-transferred genes associated with secondary metabolism.</title>
        <authorList>
            <person name="Dong X."/>
            <person name="Chaisiri K."/>
            <person name="Xia D."/>
            <person name="Armstrong S.D."/>
            <person name="Fang Y."/>
            <person name="Donnelly M.J."/>
            <person name="Kadowaki T."/>
            <person name="McGarry J.W."/>
            <person name="Darby A.C."/>
            <person name="Makepeace B.L."/>
        </authorList>
    </citation>
    <scope>NUCLEOTIDE SEQUENCE [LARGE SCALE GENOMIC DNA]</scope>
    <source>
        <strain evidence="2">UoL-UT</strain>
    </source>
</reference>
<dbReference type="STRING" id="299467.A0A443QAL9"/>
<gene>
    <name evidence="2" type="ORF">B4U80_11394</name>
</gene>
<keyword evidence="1" id="KW-0175">Coiled coil</keyword>
<sequence>NRSQPNPEVETVNRITELRRIHGRNYFAARVIINDDDVFAYDIGSLSISCQFCDAIHFNKEKIGNHFKSCCHNGKVILPISKRIRSPNPEIERLLKDNSADAKNYRQNIRKYNAALAFASMNAKIVELSNRGPYVYKIHGQVYHTDP</sequence>
<dbReference type="Proteomes" id="UP000288716">
    <property type="component" value="Unassembled WGS sequence"/>
</dbReference>
<dbReference type="AlphaFoldDB" id="A0A443QAL9"/>
<proteinExistence type="predicted"/>
<name>A0A443QAL9_9ACAR</name>
<evidence type="ECO:0000313" key="3">
    <source>
        <dbReference type="Proteomes" id="UP000288716"/>
    </source>
</evidence>
<evidence type="ECO:0000313" key="2">
    <source>
        <dbReference type="EMBL" id="RWS00039.1"/>
    </source>
</evidence>
<keyword evidence="3" id="KW-1185">Reference proteome</keyword>
<evidence type="ECO:0000256" key="1">
    <source>
        <dbReference type="SAM" id="Coils"/>
    </source>
</evidence>
<protein>
    <submittedName>
        <fullName evidence="2">Uncharacterized protein</fullName>
    </submittedName>
</protein>
<feature type="non-terminal residue" evidence="2">
    <location>
        <position position="147"/>
    </location>
</feature>
<accession>A0A443QAL9</accession>